<sequence>MIRLLLIGLPILLWACQPEDSSRNTTTPSTADRDTAGPVNDFRIVPGQRAGLIHYSTSESELLRLLGASVVTTGDTVYGAEGEVFIGTTLYKGTADEAQILYRDSSQRQHPELVLIRPTLTDIDGNLLPNPKPTRWTTADGLRIGTTLHELERRNGKPFRLWGFGWDYGGNVSDWQGGRLEKGGRSLLAMTLGPPPTMTSAQQKDYEAVMGDGEFMSSLAPLQRLDPVVQVMQVTLEP</sequence>
<accession>A0A7L5DRK5</accession>
<dbReference type="KEGG" id="srho:HH216_18765"/>
<dbReference type="AlphaFoldDB" id="A0A7L5DRK5"/>
<protein>
    <submittedName>
        <fullName evidence="2">Uncharacterized protein</fullName>
    </submittedName>
</protein>
<dbReference type="Proteomes" id="UP000501128">
    <property type="component" value="Chromosome"/>
</dbReference>
<evidence type="ECO:0000313" key="3">
    <source>
        <dbReference type="Proteomes" id="UP000501128"/>
    </source>
</evidence>
<reference evidence="2 3" key="1">
    <citation type="submission" date="2020-04" db="EMBL/GenBank/DDBJ databases">
        <title>Genome sequencing of novel species.</title>
        <authorList>
            <person name="Heo J."/>
            <person name="Kim S.-J."/>
            <person name="Kim J.-S."/>
            <person name="Hong S.-B."/>
            <person name="Kwon S.-W."/>
        </authorList>
    </citation>
    <scope>NUCLEOTIDE SEQUENCE [LARGE SCALE GENOMIC DNA]</scope>
    <source>
        <strain evidence="2 3">CJU-R4</strain>
    </source>
</reference>
<organism evidence="2 3">
    <name type="scientific">Spirosoma rhododendri</name>
    <dbReference type="NCBI Taxonomy" id="2728024"/>
    <lineage>
        <taxon>Bacteria</taxon>
        <taxon>Pseudomonadati</taxon>
        <taxon>Bacteroidota</taxon>
        <taxon>Cytophagia</taxon>
        <taxon>Cytophagales</taxon>
        <taxon>Cytophagaceae</taxon>
        <taxon>Spirosoma</taxon>
    </lineage>
</organism>
<dbReference type="SUPFAM" id="SSF141673">
    <property type="entry name" value="MOSC N-terminal domain-like"/>
    <property type="match status" value="1"/>
</dbReference>
<evidence type="ECO:0000256" key="1">
    <source>
        <dbReference type="SAM" id="MobiDB-lite"/>
    </source>
</evidence>
<evidence type="ECO:0000313" key="2">
    <source>
        <dbReference type="EMBL" id="QJD80232.1"/>
    </source>
</evidence>
<name>A0A7L5DRK5_9BACT</name>
<dbReference type="EMBL" id="CP051677">
    <property type="protein sequence ID" value="QJD80232.1"/>
    <property type="molecule type" value="Genomic_DNA"/>
</dbReference>
<gene>
    <name evidence="2" type="ORF">HH216_18765</name>
</gene>
<proteinExistence type="predicted"/>
<feature type="region of interest" description="Disordered" evidence="1">
    <location>
        <begin position="20"/>
        <end position="39"/>
    </location>
</feature>
<dbReference type="RefSeq" id="WP_169552191.1">
    <property type="nucleotide sequence ID" value="NZ_CP051677.1"/>
</dbReference>
<keyword evidence="3" id="KW-1185">Reference proteome</keyword>